<evidence type="ECO:0000313" key="1">
    <source>
        <dbReference type="EMBL" id="RMZ43101.1"/>
    </source>
</evidence>
<dbReference type="EMBL" id="QQZZ01000099">
    <property type="protein sequence ID" value="RMZ43101.1"/>
    <property type="molecule type" value="Genomic_DNA"/>
</dbReference>
<protein>
    <submittedName>
        <fullName evidence="1">Uncharacterized protein</fullName>
    </submittedName>
</protein>
<evidence type="ECO:0000313" key="2">
    <source>
        <dbReference type="Proteomes" id="UP000275480"/>
    </source>
</evidence>
<proteinExistence type="predicted"/>
<reference evidence="1 2" key="1">
    <citation type="submission" date="2018-07" db="EMBL/GenBank/DDBJ databases">
        <title>Identification of spontaneous genetic mutation associated with occurrence of a yellow conidial color mutant of Aspergillus flavus.</title>
        <authorList>
            <person name="Chang P.-K."/>
            <person name="Mack B.M."/>
            <person name="Scharfenstein L."/>
            <person name="Gilbert M.K."/>
        </authorList>
    </citation>
    <scope>NUCLEOTIDE SEQUENCE [LARGE SCALE GENOMIC DNA]</scope>
    <source>
        <strain evidence="1 2">CA14</strain>
    </source>
</reference>
<accession>A0AB74C953</accession>
<dbReference type="Proteomes" id="UP000275480">
    <property type="component" value="Unassembled WGS sequence"/>
</dbReference>
<comment type="caution">
    <text evidence="1">The sequence shown here is derived from an EMBL/GenBank/DDBJ whole genome shotgun (WGS) entry which is preliminary data.</text>
</comment>
<gene>
    <name evidence="1" type="ORF">CA14_007160</name>
</gene>
<sequence length="204" mass="23444">MLLADVPQSSMLQQYLVDGMILGALIHIGDLFTKIPEYQERMSTRHILKITSQTALEMKETVVQNGETRELHAKERCDWAIRSTAAVLNPFRLSLLACVVVKPTDTFEQACTQLMLYMVILQHNRNNTTYDDLPVYGMCTDGIDYIFMTLTQDKVIHKSRLFTRSKRDDSKIIFSYLVGLLQKIVEDVEIREPKSKIIHQGADY</sequence>
<dbReference type="AlphaFoldDB" id="A0AB74C953"/>
<name>A0AB74C953_ASPFL</name>
<organism evidence="1 2">
    <name type="scientific">Aspergillus flavus</name>
    <dbReference type="NCBI Taxonomy" id="5059"/>
    <lineage>
        <taxon>Eukaryota</taxon>
        <taxon>Fungi</taxon>
        <taxon>Dikarya</taxon>
        <taxon>Ascomycota</taxon>
        <taxon>Pezizomycotina</taxon>
        <taxon>Eurotiomycetes</taxon>
        <taxon>Eurotiomycetidae</taxon>
        <taxon>Eurotiales</taxon>
        <taxon>Aspergillaceae</taxon>
        <taxon>Aspergillus</taxon>
        <taxon>Aspergillus subgen. Circumdati</taxon>
    </lineage>
</organism>